<keyword evidence="2" id="KW-0812">Transmembrane</keyword>
<proteinExistence type="predicted"/>
<keyword evidence="2" id="KW-1133">Transmembrane helix</keyword>
<keyword evidence="4" id="KW-1185">Reference proteome</keyword>
<feature type="transmembrane region" description="Helical" evidence="2">
    <location>
        <begin position="66"/>
        <end position="86"/>
    </location>
</feature>
<evidence type="ECO:0000256" key="1">
    <source>
        <dbReference type="SAM" id="MobiDB-lite"/>
    </source>
</evidence>
<feature type="transmembrane region" description="Helical" evidence="2">
    <location>
        <begin position="34"/>
        <end position="54"/>
    </location>
</feature>
<dbReference type="Proteomes" id="UP000217076">
    <property type="component" value="Unassembled WGS sequence"/>
</dbReference>
<keyword evidence="2" id="KW-0472">Membrane</keyword>
<evidence type="ECO:0000313" key="3">
    <source>
        <dbReference type="EMBL" id="SDG49497.1"/>
    </source>
</evidence>
<gene>
    <name evidence="3" type="ORF">SAMN05421742_101396</name>
</gene>
<sequence length="116" mass="12347">MSGKSDTAKPLSSKPSSAEAAARKARRRGMERTAAKNAMMASMGALVLTGYLAARGGRRDTASSRLWHMVAGVGLLGTTYWHHTLYGRGEAVARQPAPRSKVTEDRPKPLVKVVGA</sequence>
<evidence type="ECO:0000256" key="2">
    <source>
        <dbReference type="SAM" id="Phobius"/>
    </source>
</evidence>
<feature type="region of interest" description="Disordered" evidence="1">
    <location>
        <begin position="1"/>
        <end position="35"/>
    </location>
</feature>
<accession>A0A1G7UPT6</accession>
<feature type="compositionally biased region" description="Low complexity" evidence="1">
    <location>
        <begin position="8"/>
        <end position="20"/>
    </location>
</feature>
<organism evidence="3 4">
    <name type="scientific">Roseospirillum parvum</name>
    <dbReference type="NCBI Taxonomy" id="83401"/>
    <lineage>
        <taxon>Bacteria</taxon>
        <taxon>Pseudomonadati</taxon>
        <taxon>Pseudomonadota</taxon>
        <taxon>Alphaproteobacteria</taxon>
        <taxon>Rhodospirillales</taxon>
        <taxon>Rhodospirillaceae</taxon>
        <taxon>Roseospirillum</taxon>
    </lineage>
</organism>
<dbReference type="AlphaFoldDB" id="A0A1G7UPT6"/>
<dbReference type="EMBL" id="FNCV01000001">
    <property type="protein sequence ID" value="SDG49497.1"/>
    <property type="molecule type" value="Genomic_DNA"/>
</dbReference>
<name>A0A1G7UPT6_9PROT</name>
<dbReference type="RefSeq" id="WP_092614555.1">
    <property type="nucleotide sequence ID" value="NZ_FNCV01000001.1"/>
</dbReference>
<reference evidence="4" key="1">
    <citation type="submission" date="2016-10" db="EMBL/GenBank/DDBJ databases">
        <authorList>
            <person name="Varghese N."/>
            <person name="Submissions S."/>
        </authorList>
    </citation>
    <scope>NUCLEOTIDE SEQUENCE [LARGE SCALE GENOMIC DNA]</scope>
    <source>
        <strain evidence="4">930I</strain>
    </source>
</reference>
<protein>
    <submittedName>
        <fullName evidence="3">Uncharacterized protein</fullName>
    </submittedName>
</protein>
<evidence type="ECO:0000313" key="4">
    <source>
        <dbReference type="Proteomes" id="UP000217076"/>
    </source>
</evidence>
<dbReference type="OrthoDB" id="5460567at2"/>